<gene>
    <name evidence="1" type="ORF">POI8812_01638</name>
</gene>
<dbReference type="AlphaFoldDB" id="A0A2R8ABA6"/>
<sequence length="157" mass="17881">MAERKIPPDFRIHLNQWNAGTSAPPVTPEAYSEMMGNYWLAVGYADLFWPDFQLVDGLILRPGLDAGSIDAWRAQLTEPAAIEQMLNHIHISDIHMNALSEGEVTVESCIYLGEVLAEMYAAKLALQFPDRPCEVEFYRPDDFDDIIGYQITFWQRS</sequence>
<dbReference type="Proteomes" id="UP000244932">
    <property type="component" value="Unassembled WGS sequence"/>
</dbReference>
<name>A0A2R8ABA6_9RHOB</name>
<proteinExistence type="predicted"/>
<reference evidence="1 2" key="1">
    <citation type="submission" date="2018-03" db="EMBL/GenBank/DDBJ databases">
        <authorList>
            <person name="Keele B.F."/>
        </authorList>
    </citation>
    <scope>NUCLEOTIDE SEQUENCE [LARGE SCALE GENOMIC DNA]</scope>
    <source>
        <strain evidence="1 2">CeCT 8812</strain>
    </source>
</reference>
<keyword evidence="2" id="KW-1185">Reference proteome</keyword>
<dbReference type="OrthoDB" id="7857215at2"/>
<accession>A0A2R8ABA6</accession>
<dbReference type="EMBL" id="OMKW01000002">
    <property type="protein sequence ID" value="SPF29330.1"/>
    <property type="molecule type" value="Genomic_DNA"/>
</dbReference>
<organism evidence="1 2">
    <name type="scientific">Pontivivens insulae</name>
    <dbReference type="NCBI Taxonomy" id="1639689"/>
    <lineage>
        <taxon>Bacteria</taxon>
        <taxon>Pseudomonadati</taxon>
        <taxon>Pseudomonadota</taxon>
        <taxon>Alphaproteobacteria</taxon>
        <taxon>Rhodobacterales</taxon>
        <taxon>Paracoccaceae</taxon>
        <taxon>Pontivivens</taxon>
    </lineage>
</organism>
<dbReference type="RefSeq" id="WP_146186141.1">
    <property type="nucleotide sequence ID" value="NZ_OMKW01000002.1"/>
</dbReference>
<evidence type="ECO:0000313" key="2">
    <source>
        <dbReference type="Proteomes" id="UP000244932"/>
    </source>
</evidence>
<protein>
    <submittedName>
        <fullName evidence="1">Uncharacterized protein</fullName>
    </submittedName>
</protein>
<evidence type="ECO:0000313" key="1">
    <source>
        <dbReference type="EMBL" id="SPF29330.1"/>
    </source>
</evidence>